<dbReference type="SUPFAM" id="SSF48371">
    <property type="entry name" value="ARM repeat"/>
    <property type="match status" value="1"/>
</dbReference>
<dbReference type="Gene3D" id="1.25.10.10">
    <property type="entry name" value="Leucine-rich Repeat Variant"/>
    <property type="match status" value="1"/>
</dbReference>
<dbReference type="InterPro" id="IPR001478">
    <property type="entry name" value="PDZ"/>
</dbReference>
<name>A0A6M5YJX3_9BACT</name>
<proteinExistence type="predicted"/>
<feature type="domain" description="PDZ" evidence="1">
    <location>
        <begin position="316"/>
        <end position="416"/>
    </location>
</feature>
<protein>
    <recommendedName>
        <fullName evidence="1">PDZ domain-containing protein</fullName>
    </recommendedName>
</protein>
<dbReference type="InterPro" id="IPR036034">
    <property type="entry name" value="PDZ_sf"/>
</dbReference>
<evidence type="ECO:0000259" key="1">
    <source>
        <dbReference type="PROSITE" id="PS50106"/>
    </source>
</evidence>
<dbReference type="EMBL" id="CP053452">
    <property type="protein sequence ID" value="QJW94359.1"/>
    <property type="molecule type" value="Genomic_DNA"/>
</dbReference>
<evidence type="ECO:0000313" key="2">
    <source>
        <dbReference type="EMBL" id="QJW94359.1"/>
    </source>
</evidence>
<dbReference type="InterPro" id="IPR011989">
    <property type="entry name" value="ARM-like"/>
</dbReference>
<dbReference type="Pfam" id="PF13180">
    <property type="entry name" value="PDZ_2"/>
    <property type="match status" value="1"/>
</dbReference>
<reference evidence="3" key="1">
    <citation type="submission" date="2020-05" db="EMBL/GenBank/DDBJ databases">
        <title>Frigoriglobus tundricola gen. nov., sp. nov., a psychrotolerant cellulolytic planctomycete of the family Gemmataceae with two divergent copies of 16S rRNA gene.</title>
        <authorList>
            <person name="Kulichevskaya I.S."/>
            <person name="Ivanova A.A."/>
            <person name="Naumoff D.G."/>
            <person name="Beletsky A.V."/>
            <person name="Rijpstra W.I.C."/>
            <person name="Sinninghe Damste J.S."/>
            <person name="Mardanov A.V."/>
            <person name="Ravin N.V."/>
            <person name="Dedysh S.N."/>
        </authorList>
    </citation>
    <scope>NUCLEOTIDE SEQUENCE [LARGE SCALE GENOMIC DNA]</scope>
    <source>
        <strain evidence="3">PL17</strain>
    </source>
</reference>
<dbReference type="Gene3D" id="2.30.42.10">
    <property type="match status" value="1"/>
</dbReference>
<organism evidence="2 3">
    <name type="scientific">Frigoriglobus tundricola</name>
    <dbReference type="NCBI Taxonomy" id="2774151"/>
    <lineage>
        <taxon>Bacteria</taxon>
        <taxon>Pseudomonadati</taxon>
        <taxon>Planctomycetota</taxon>
        <taxon>Planctomycetia</taxon>
        <taxon>Gemmatales</taxon>
        <taxon>Gemmataceae</taxon>
        <taxon>Frigoriglobus</taxon>
    </lineage>
</organism>
<dbReference type="RefSeq" id="WP_171470378.1">
    <property type="nucleotide sequence ID" value="NZ_CP053452.2"/>
</dbReference>
<evidence type="ECO:0000313" key="3">
    <source>
        <dbReference type="Proteomes" id="UP000503447"/>
    </source>
</evidence>
<sequence length="416" mass="44784">MRHITTFMLVLVGCPVAASDVPPPRAKADVAALVRQLSSDDFVQREAATERLAALKADAVPTELLSALKSPDPEVRERAKRAVAAIRERIALSPLPRAERFARRGQIDLSVAATVRSDYKADAPRLWESAFKLGFRAVENSGMKGDRLPTCPALSKDFPTFHKSSPYVQFLRTDERYAPKGSVENYHRMILASGVSVSEAFYGLCVIVSHGHIDTKKHISQSLVLATGDVTSEFAINDSVVICDGDVRVNGKVTKSLIIARGSISIKGDVRASTLAAGKIVRHGTIPAPPILSPGITPDDREGDKFKLADFEQNIRVEVKEKQINPLGVAFFELRQIGLDVKAADGTVQVMGVAPGKSCEDAGLKVGDVILDVGGKKPADAESLRWLLRDALAVGDAAVKVRRGKEALVVTVSLPE</sequence>
<gene>
    <name evidence="2" type="ORF">FTUN_1879</name>
</gene>
<dbReference type="AlphaFoldDB" id="A0A6M5YJX3"/>
<dbReference type="SUPFAM" id="SSF50156">
    <property type="entry name" value="PDZ domain-like"/>
    <property type="match status" value="1"/>
</dbReference>
<dbReference type="KEGG" id="ftj:FTUN_1879"/>
<dbReference type="Proteomes" id="UP000503447">
    <property type="component" value="Chromosome"/>
</dbReference>
<accession>A0A6M5YJX3</accession>
<dbReference type="PROSITE" id="PS50106">
    <property type="entry name" value="PDZ"/>
    <property type="match status" value="1"/>
</dbReference>
<keyword evidence="3" id="KW-1185">Reference proteome</keyword>
<dbReference type="InterPro" id="IPR016024">
    <property type="entry name" value="ARM-type_fold"/>
</dbReference>